<reference evidence="1" key="1">
    <citation type="submission" date="2014-11" db="EMBL/GenBank/DDBJ databases">
        <authorList>
            <person name="Amaro Gonzalez C."/>
        </authorList>
    </citation>
    <scope>NUCLEOTIDE SEQUENCE</scope>
</reference>
<protein>
    <submittedName>
        <fullName evidence="1">Uncharacterized protein</fullName>
    </submittedName>
</protein>
<accession>A0A0E9SQH8</accession>
<name>A0A0E9SQH8_ANGAN</name>
<sequence length="42" mass="5007">MEISQSTLRRSILFKVILNSQQNVPSNREWNPGKGLFYFIFF</sequence>
<evidence type="ECO:0000313" key="1">
    <source>
        <dbReference type="EMBL" id="JAH42753.1"/>
    </source>
</evidence>
<proteinExistence type="predicted"/>
<organism evidence="1">
    <name type="scientific">Anguilla anguilla</name>
    <name type="common">European freshwater eel</name>
    <name type="synonym">Muraena anguilla</name>
    <dbReference type="NCBI Taxonomy" id="7936"/>
    <lineage>
        <taxon>Eukaryota</taxon>
        <taxon>Metazoa</taxon>
        <taxon>Chordata</taxon>
        <taxon>Craniata</taxon>
        <taxon>Vertebrata</taxon>
        <taxon>Euteleostomi</taxon>
        <taxon>Actinopterygii</taxon>
        <taxon>Neopterygii</taxon>
        <taxon>Teleostei</taxon>
        <taxon>Anguilliformes</taxon>
        <taxon>Anguillidae</taxon>
        <taxon>Anguilla</taxon>
    </lineage>
</organism>
<reference evidence="1" key="2">
    <citation type="journal article" date="2015" name="Fish Shellfish Immunol.">
        <title>Early steps in the European eel (Anguilla anguilla)-Vibrio vulnificus interaction in the gills: Role of the RtxA13 toxin.</title>
        <authorList>
            <person name="Callol A."/>
            <person name="Pajuelo D."/>
            <person name="Ebbesson L."/>
            <person name="Teles M."/>
            <person name="MacKenzie S."/>
            <person name="Amaro C."/>
        </authorList>
    </citation>
    <scope>NUCLEOTIDE SEQUENCE</scope>
</reference>
<dbReference type="EMBL" id="GBXM01065824">
    <property type="protein sequence ID" value="JAH42753.1"/>
    <property type="molecule type" value="Transcribed_RNA"/>
</dbReference>
<dbReference type="AlphaFoldDB" id="A0A0E9SQH8"/>